<feature type="active site" description="Nucleophile" evidence="8">
    <location>
        <position position="275"/>
    </location>
</feature>
<dbReference type="Pfam" id="PF03721">
    <property type="entry name" value="UDPG_MGDP_dh_N"/>
    <property type="match status" value="1"/>
</dbReference>
<dbReference type="EMBL" id="KE525352">
    <property type="protein sequence ID" value="KFB51464.1"/>
    <property type="molecule type" value="Genomic_DNA"/>
</dbReference>
<dbReference type="InterPro" id="IPR014026">
    <property type="entry name" value="UDP-Glc/GDP-Man_DH_dimer"/>
</dbReference>
<dbReference type="Gene3D" id="1.20.5.100">
    <property type="entry name" value="Cytochrome c1, transmembrane anchor, C-terminal"/>
    <property type="match status" value="1"/>
</dbReference>
<evidence type="ECO:0000256" key="1">
    <source>
        <dbReference type="ARBA" id="ARBA00004701"/>
    </source>
</evidence>
<dbReference type="UniPathway" id="UPA00038">
    <property type="reaction ID" value="UER00491"/>
</dbReference>
<protein>
    <recommendedName>
        <fullName evidence="4">UDP-glucose 6-dehydrogenase</fullName>
        <ecNumber evidence="3">1.1.1.22</ecNumber>
    </recommendedName>
</protein>
<dbReference type="GO" id="GO:0006024">
    <property type="term" value="P:glycosaminoglycan biosynthetic process"/>
    <property type="evidence" value="ECO:0007669"/>
    <property type="project" value="TreeGrafter"/>
</dbReference>
<dbReference type="PIRSF" id="PIRSF500133">
    <property type="entry name" value="UDPglc_DH_euk"/>
    <property type="match status" value="1"/>
</dbReference>
<keyword evidence="6 9" id="KW-0520">NAD</keyword>
<dbReference type="SUPFAM" id="SSF51735">
    <property type="entry name" value="NAD(P)-binding Rossmann-fold domains"/>
    <property type="match status" value="1"/>
</dbReference>
<dbReference type="OrthoDB" id="5059218at2759"/>
<evidence type="ECO:0000256" key="8">
    <source>
        <dbReference type="PIRSR" id="PIRSR500133-1"/>
    </source>
</evidence>
<comment type="catalytic activity">
    <reaction evidence="7">
        <text>UDP-alpha-D-glucose + 2 NAD(+) + H2O = UDP-alpha-D-glucuronate + 2 NADH + 3 H(+)</text>
        <dbReference type="Rhea" id="RHEA:23596"/>
        <dbReference type="ChEBI" id="CHEBI:15377"/>
        <dbReference type="ChEBI" id="CHEBI:15378"/>
        <dbReference type="ChEBI" id="CHEBI:57540"/>
        <dbReference type="ChEBI" id="CHEBI:57945"/>
        <dbReference type="ChEBI" id="CHEBI:58052"/>
        <dbReference type="ChEBI" id="CHEBI:58885"/>
        <dbReference type="EC" id="1.1.1.22"/>
    </reaction>
</comment>
<feature type="domain" description="UDP-glucose/GDP-mannose dehydrogenase C-terminal" evidence="11">
    <location>
        <begin position="331"/>
        <end position="430"/>
    </location>
</feature>
<dbReference type="EMBL" id="ATLV01024482">
    <property type="status" value="NOT_ANNOTATED_CDS"/>
    <property type="molecule type" value="Genomic_DNA"/>
</dbReference>
<evidence type="ECO:0000256" key="4">
    <source>
        <dbReference type="ARBA" id="ARBA00015132"/>
    </source>
</evidence>
<feature type="binding site" evidence="9">
    <location>
        <position position="40"/>
    </location>
    <ligand>
        <name>NAD(+)</name>
        <dbReference type="ChEBI" id="CHEBI:57540"/>
    </ligand>
</feature>
<feature type="binding site" evidence="9">
    <location>
        <position position="164"/>
    </location>
    <ligand>
        <name>NAD(+)</name>
        <dbReference type="ChEBI" id="CHEBI:57540"/>
    </ligand>
</feature>
<evidence type="ECO:0000259" key="11">
    <source>
        <dbReference type="SMART" id="SM00984"/>
    </source>
</evidence>
<evidence type="ECO:0000313" key="14">
    <source>
        <dbReference type="Proteomes" id="UP000030765"/>
    </source>
</evidence>
<dbReference type="EnsemblMetazoa" id="ASIC019517-RA">
    <property type="protein sequence ID" value="ASIC019517-PA"/>
    <property type="gene ID" value="ASIC019517"/>
</dbReference>
<evidence type="ECO:0000256" key="6">
    <source>
        <dbReference type="ARBA" id="ARBA00023027"/>
    </source>
</evidence>
<evidence type="ECO:0000256" key="5">
    <source>
        <dbReference type="ARBA" id="ARBA00023002"/>
    </source>
</evidence>
<evidence type="ECO:0000256" key="9">
    <source>
        <dbReference type="PIRSR" id="PIRSR500133-3"/>
    </source>
</evidence>
<dbReference type="InterPro" id="IPR008927">
    <property type="entry name" value="6-PGluconate_DH-like_C_sf"/>
</dbReference>
<sequence>MVISKICCIGAGYVGGPTCSVMALKCPDIKITVVDRSTERIAQWNSDKLPIYEPGLDEVVRQCRNRNLFFSTDIETAIQEAELIFISVNTPTKTYGNGRGRAADLKFVEGCARMIAEMSQNSKIVVEKSTVPVRAAESIMHILKANHKPGVKYDILSNPEFLAEGTAVEDLLKPDRVLIGGEQTPEGQAAIEKLCWVYEHWIPKRNIITTNTWSSELSKLAANAFLAQRISSINSLSAVCEATGADVSEVARAVGLDSRIGPKFLQASVGFGGSCFQKDILNLVYICEGLNLPEVAAYWQQVIDMNDYQKTRFSQKIIECLFNTVTDKRISILGFAFKKNTGDTRETPAIAVCKTLLDEGAQLNIYDPKVEPEQIMADLTHPKVTDSPEYVKRAVQIFADPYDAVRGTHALVVCTEWDEFVVCHRRRHQRPQASCSVSSSCSSSCSSSSSDGDQQEDSPEQRGTNRGLSPFVVPFVVFPQSLDYERIYASMMKPAYIFDGRKILPHEQLQQIGFHVQTIGKRLLGAASQSRPTVPPSSHPIPNGHCAPLANGADSTASDIASPVDYGWEEGEEEEDDDATAFNFRRDLQQQHTNSRNSKDGDDDSSRDRYRLPLDGIGQRLYNDAAGWWQCFVRMDCTGTLKPSDETDVPGRARTQTHPAGQRRRSVEIYRARHVGANYAQPNSSSSPTPPAPPPPTPHRFQIGCRIVRTVRNSVLSDAILGGTPTIESILHLSPRRVASPAGGDSSTELTSGDDNITIPPEDRKYYY</sequence>
<dbReference type="PANTHER" id="PTHR11374">
    <property type="entry name" value="UDP-GLUCOSE DEHYDROGENASE/UDP-MANNAC DEHYDROGENASE"/>
    <property type="match status" value="1"/>
</dbReference>
<feature type="compositionally biased region" description="Basic and acidic residues" evidence="10">
    <location>
        <begin position="597"/>
        <end position="610"/>
    </location>
</feature>
<gene>
    <name evidence="12" type="ORF">ZHAS_00019517</name>
</gene>
<dbReference type="GO" id="GO:0003979">
    <property type="term" value="F:UDP-glucose 6-dehydrogenase activity"/>
    <property type="evidence" value="ECO:0007669"/>
    <property type="project" value="UniProtKB-EC"/>
</dbReference>
<dbReference type="InterPro" id="IPR028356">
    <property type="entry name" value="UDPglc_DH_euk"/>
</dbReference>
<reference evidence="13" key="2">
    <citation type="submission" date="2020-05" db="UniProtKB">
        <authorList>
            <consortium name="EnsemblMetazoa"/>
        </authorList>
    </citation>
    <scope>IDENTIFICATION</scope>
</reference>
<feature type="binding site" evidence="9">
    <location>
        <begin position="275"/>
        <end position="278"/>
    </location>
    <ligand>
        <name>NAD(+)</name>
        <dbReference type="ChEBI" id="CHEBI:57540"/>
    </ligand>
</feature>
<organism evidence="12">
    <name type="scientific">Anopheles sinensis</name>
    <name type="common">Mosquito</name>
    <dbReference type="NCBI Taxonomy" id="74873"/>
    <lineage>
        <taxon>Eukaryota</taxon>
        <taxon>Metazoa</taxon>
        <taxon>Ecdysozoa</taxon>
        <taxon>Arthropoda</taxon>
        <taxon>Hexapoda</taxon>
        <taxon>Insecta</taxon>
        <taxon>Pterygota</taxon>
        <taxon>Neoptera</taxon>
        <taxon>Endopterygota</taxon>
        <taxon>Diptera</taxon>
        <taxon>Nematocera</taxon>
        <taxon>Culicoidea</taxon>
        <taxon>Culicidae</taxon>
        <taxon>Anophelinae</taxon>
        <taxon>Anopheles</taxon>
    </lineage>
</organism>
<dbReference type="InterPro" id="IPR036291">
    <property type="entry name" value="NAD(P)-bd_dom_sf"/>
</dbReference>
<dbReference type="FunFam" id="3.40.50.720:FF:000032">
    <property type="entry name" value="UDP-glucose 6-dehydrogenase"/>
    <property type="match status" value="1"/>
</dbReference>
<feature type="compositionally biased region" description="Polar residues" evidence="10">
    <location>
        <begin position="745"/>
        <end position="755"/>
    </location>
</feature>
<feature type="region of interest" description="Disordered" evidence="10">
    <location>
        <begin position="526"/>
        <end position="561"/>
    </location>
</feature>
<dbReference type="InterPro" id="IPR014027">
    <property type="entry name" value="UDP-Glc/GDP-Man_DH_C"/>
</dbReference>
<dbReference type="STRING" id="74873.A0A084WMM0"/>
<dbReference type="InterPro" id="IPR001732">
    <property type="entry name" value="UDP-Glc/GDP-Man_DH_N"/>
</dbReference>
<dbReference type="Pfam" id="PF00984">
    <property type="entry name" value="UDPG_MGDP_dh"/>
    <property type="match status" value="1"/>
</dbReference>
<dbReference type="EC" id="1.1.1.22" evidence="3"/>
<evidence type="ECO:0000313" key="12">
    <source>
        <dbReference type="EMBL" id="KFB51464.1"/>
    </source>
</evidence>
<comment type="pathway">
    <text evidence="1">Nucleotide-sugar biosynthesis; UDP-alpha-D-glucuronate biosynthesis; UDP-alpha-D-glucuronate from UDP-alpha-D-glucose: step 1/1.</text>
</comment>
<feature type="compositionally biased region" description="Pro residues" evidence="10">
    <location>
        <begin position="688"/>
        <end position="698"/>
    </location>
</feature>
<dbReference type="GO" id="GO:0051287">
    <property type="term" value="F:NAD binding"/>
    <property type="evidence" value="ECO:0007669"/>
    <property type="project" value="InterPro"/>
</dbReference>
<dbReference type="SUPFAM" id="SSF52413">
    <property type="entry name" value="UDP-glucose/GDP-mannose dehydrogenase C-terminal domain"/>
    <property type="match status" value="1"/>
</dbReference>
<dbReference type="FunFam" id="1.20.5.100:FF:000001">
    <property type="entry name" value="UDP-glucose 6-dehydrogenase"/>
    <property type="match status" value="1"/>
</dbReference>
<evidence type="ECO:0000256" key="2">
    <source>
        <dbReference type="ARBA" id="ARBA00006601"/>
    </source>
</evidence>
<evidence type="ECO:0000313" key="13">
    <source>
        <dbReference type="EnsemblMetazoa" id="ASIC019517-PA"/>
    </source>
</evidence>
<evidence type="ECO:0000256" key="3">
    <source>
        <dbReference type="ARBA" id="ARBA00012954"/>
    </source>
</evidence>
<dbReference type="FunFam" id="3.40.50.720:FF:000114">
    <property type="entry name" value="UDP-glucose 6-dehydrogenase"/>
    <property type="match status" value="1"/>
</dbReference>
<keyword evidence="14" id="KW-1185">Reference proteome</keyword>
<feature type="binding site" evidence="9">
    <location>
        <begin position="88"/>
        <end position="92"/>
    </location>
    <ligand>
        <name>NAD(+)</name>
        <dbReference type="ChEBI" id="CHEBI:57540"/>
    </ligand>
</feature>
<dbReference type="NCBIfam" id="TIGR03026">
    <property type="entry name" value="NDP-sugDHase"/>
    <property type="match status" value="1"/>
</dbReference>
<dbReference type="Gene3D" id="3.40.50.720">
    <property type="entry name" value="NAD(P)-binding Rossmann-like Domain"/>
    <property type="match status" value="2"/>
</dbReference>
<comment type="similarity">
    <text evidence="2">Belongs to the UDP-glucose/GDP-mannose dehydrogenase family.</text>
</comment>
<keyword evidence="5" id="KW-0560">Oxidoreductase</keyword>
<reference evidence="12 14" key="1">
    <citation type="journal article" date="2014" name="BMC Genomics">
        <title>Genome sequence of Anopheles sinensis provides insight into genetics basis of mosquito competence for malaria parasites.</title>
        <authorList>
            <person name="Zhou D."/>
            <person name="Zhang D."/>
            <person name="Ding G."/>
            <person name="Shi L."/>
            <person name="Hou Q."/>
            <person name="Ye Y."/>
            <person name="Xu Y."/>
            <person name="Zhou H."/>
            <person name="Xiong C."/>
            <person name="Li S."/>
            <person name="Yu J."/>
            <person name="Hong S."/>
            <person name="Yu X."/>
            <person name="Zou P."/>
            <person name="Chen C."/>
            <person name="Chang X."/>
            <person name="Wang W."/>
            <person name="Lv Y."/>
            <person name="Sun Y."/>
            <person name="Ma L."/>
            <person name="Shen B."/>
            <person name="Zhu C."/>
        </authorList>
    </citation>
    <scope>NUCLEOTIDE SEQUENCE [LARGE SCALE GENOMIC DNA]</scope>
</reference>
<dbReference type="PIRSF" id="PIRSF000124">
    <property type="entry name" value="UDPglc_GDPman_dh"/>
    <property type="match status" value="1"/>
</dbReference>
<dbReference type="GO" id="GO:0006065">
    <property type="term" value="P:UDP-glucuronate biosynthetic process"/>
    <property type="evidence" value="ECO:0007669"/>
    <property type="project" value="UniProtKB-UniPathway"/>
</dbReference>
<dbReference type="Proteomes" id="UP000030765">
    <property type="component" value="Unassembled WGS sequence"/>
</dbReference>
<feature type="region of interest" description="Disordered" evidence="10">
    <location>
        <begin position="435"/>
        <end position="466"/>
    </location>
</feature>
<dbReference type="InterPro" id="IPR036220">
    <property type="entry name" value="UDP-Glc/GDP-Man_DH_C_sf"/>
</dbReference>
<feature type="binding site" evidence="9">
    <location>
        <position position="35"/>
    </location>
    <ligand>
        <name>NAD(+)</name>
        <dbReference type="ChEBI" id="CHEBI:57540"/>
    </ligand>
</feature>
<dbReference type="GO" id="GO:0005634">
    <property type="term" value="C:nucleus"/>
    <property type="evidence" value="ECO:0007669"/>
    <property type="project" value="TreeGrafter"/>
</dbReference>
<dbReference type="SUPFAM" id="SSF48179">
    <property type="entry name" value="6-phosphogluconate dehydrogenase C-terminal domain-like"/>
    <property type="match status" value="1"/>
</dbReference>
<dbReference type="InterPro" id="IPR017476">
    <property type="entry name" value="UDP-Glc/GDP-Man"/>
</dbReference>
<evidence type="ECO:0000256" key="7">
    <source>
        <dbReference type="ARBA" id="ARBA00047473"/>
    </source>
</evidence>
<dbReference type="AlphaFoldDB" id="A0A084WMM0"/>
<dbReference type="Pfam" id="PF03720">
    <property type="entry name" value="UDPG_MGDP_dh_C"/>
    <property type="match status" value="1"/>
</dbReference>
<dbReference type="VEuPathDB" id="VectorBase:ASIC019517"/>
<dbReference type="PANTHER" id="PTHR11374:SF3">
    <property type="entry name" value="UDP-GLUCOSE 6-DEHYDROGENASE"/>
    <property type="match status" value="1"/>
</dbReference>
<accession>A0A084WMM0</accession>
<feature type="binding site" evidence="9">
    <location>
        <begin position="129"/>
        <end position="130"/>
    </location>
    <ligand>
        <name>NAD(+)</name>
        <dbReference type="ChEBI" id="CHEBI:57540"/>
    </ligand>
</feature>
<feature type="region of interest" description="Disordered" evidence="10">
    <location>
        <begin position="737"/>
        <end position="768"/>
    </location>
</feature>
<feature type="binding site" evidence="9">
    <location>
        <position position="345"/>
    </location>
    <ligand>
        <name>NAD(+)</name>
        <dbReference type="ChEBI" id="CHEBI:57540"/>
    </ligand>
</feature>
<name>A0A084WMM0_ANOSI</name>
<feature type="region of interest" description="Disordered" evidence="10">
    <location>
        <begin position="641"/>
        <end position="701"/>
    </location>
</feature>
<dbReference type="VEuPathDB" id="VectorBase:ASIS021234"/>
<feature type="binding site" evidence="9">
    <location>
        <begin position="10"/>
        <end position="15"/>
    </location>
    <ligand>
        <name>NAD(+)</name>
        <dbReference type="ChEBI" id="CHEBI:57540"/>
    </ligand>
</feature>
<feature type="compositionally biased region" description="Low complexity" evidence="10">
    <location>
        <begin position="435"/>
        <end position="450"/>
    </location>
</feature>
<evidence type="ECO:0000256" key="10">
    <source>
        <dbReference type="SAM" id="MobiDB-lite"/>
    </source>
</evidence>
<feature type="region of interest" description="Disordered" evidence="10">
    <location>
        <begin position="587"/>
        <end position="610"/>
    </location>
</feature>
<dbReference type="SMART" id="SM00984">
    <property type="entry name" value="UDPG_MGDP_dh_C"/>
    <property type="match status" value="1"/>
</dbReference>
<proteinExistence type="inferred from homology"/>